<feature type="transmembrane region" description="Helical" evidence="10">
    <location>
        <begin position="428"/>
        <end position="448"/>
    </location>
</feature>
<dbReference type="GO" id="GO:0006914">
    <property type="term" value="P:autophagy"/>
    <property type="evidence" value="ECO:0007669"/>
    <property type="project" value="UniProtKB-KW"/>
</dbReference>
<evidence type="ECO:0000256" key="10">
    <source>
        <dbReference type="RuleBase" id="RU363073"/>
    </source>
</evidence>
<evidence type="ECO:0000256" key="8">
    <source>
        <dbReference type="ARBA" id="ARBA00023006"/>
    </source>
</evidence>
<dbReference type="Proteomes" id="UP000765509">
    <property type="component" value="Unassembled WGS sequence"/>
</dbReference>
<comment type="caution">
    <text evidence="10">Lacks conserved residue(s) required for the propagation of feature annotation.</text>
</comment>
<feature type="region of interest" description="Disordered" evidence="11">
    <location>
        <begin position="82"/>
        <end position="111"/>
    </location>
</feature>
<evidence type="ECO:0000256" key="1">
    <source>
        <dbReference type="ARBA" id="ARBA00004128"/>
    </source>
</evidence>
<evidence type="ECO:0000256" key="2">
    <source>
        <dbReference type="ARBA" id="ARBA00006978"/>
    </source>
</evidence>
<organism evidence="12 13">
    <name type="scientific">Austropuccinia psidii MF-1</name>
    <dbReference type="NCBI Taxonomy" id="1389203"/>
    <lineage>
        <taxon>Eukaryota</taxon>
        <taxon>Fungi</taxon>
        <taxon>Dikarya</taxon>
        <taxon>Basidiomycota</taxon>
        <taxon>Pucciniomycotina</taxon>
        <taxon>Pucciniomycetes</taxon>
        <taxon>Pucciniales</taxon>
        <taxon>Sphaerophragmiaceae</taxon>
        <taxon>Austropuccinia</taxon>
    </lineage>
</organism>
<dbReference type="SUPFAM" id="SSF103473">
    <property type="entry name" value="MFS general substrate transporter"/>
    <property type="match status" value="1"/>
</dbReference>
<evidence type="ECO:0000256" key="6">
    <source>
        <dbReference type="ARBA" id="ARBA00022970"/>
    </source>
</evidence>
<dbReference type="InterPro" id="IPR050495">
    <property type="entry name" value="ATG22/LtaA_families"/>
</dbReference>
<keyword evidence="8 10" id="KW-0072">Autophagy</keyword>
<feature type="non-terminal residue" evidence="12">
    <location>
        <position position="556"/>
    </location>
</feature>
<dbReference type="CDD" id="cd17483">
    <property type="entry name" value="MFS_Atg22_like"/>
    <property type="match status" value="1"/>
</dbReference>
<feature type="transmembrane region" description="Helical" evidence="10">
    <location>
        <begin position="491"/>
        <end position="508"/>
    </location>
</feature>
<evidence type="ECO:0000313" key="12">
    <source>
        <dbReference type="EMBL" id="MBW0518875.1"/>
    </source>
</evidence>
<feature type="transmembrane region" description="Helical" evidence="10">
    <location>
        <begin position="392"/>
        <end position="416"/>
    </location>
</feature>
<keyword evidence="13" id="KW-1185">Reference proteome</keyword>
<evidence type="ECO:0000256" key="3">
    <source>
        <dbReference type="ARBA" id="ARBA00022448"/>
    </source>
</evidence>
<dbReference type="EMBL" id="AVOT02026945">
    <property type="protein sequence ID" value="MBW0518875.1"/>
    <property type="molecule type" value="Genomic_DNA"/>
</dbReference>
<dbReference type="PANTHER" id="PTHR23519">
    <property type="entry name" value="AUTOPHAGY-RELATED PROTEIN 22"/>
    <property type="match status" value="1"/>
</dbReference>
<feature type="compositionally biased region" description="Basic and acidic residues" evidence="11">
    <location>
        <begin position="97"/>
        <end position="109"/>
    </location>
</feature>
<keyword evidence="6 10" id="KW-0029">Amino-acid transport</keyword>
<feature type="transmembrane region" description="Helical" evidence="10">
    <location>
        <begin position="213"/>
        <end position="232"/>
    </location>
</feature>
<accession>A0A9Q3HY01</accession>
<dbReference type="InterPro" id="IPR036259">
    <property type="entry name" value="MFS_trans_sf"/>
</dbReference>
<proteinExistence type="inferred from homology"/>
<keyword evidence="7 10" id="KW-1133">Transmembrane helix</keyword>
<dbReference type="InterPro" id="IPR024671">
    <property type="entry name" value="Atg22-like"/>
</dbReference>
<dbReference type="Pfam" id="PF11700">
    <property type="entry name" value="ATG22"/>
    <property type="match status" value="1"/>
</dbReference>
<dbReference type="OrthoDB" id="42657at2759"/>
<keyword evidence="3 10" id="KW-0813">Transport</keyword>
<comment type="caution">
    <text evidence="12">The sequence shown here is derived from an EMBL/GenBank/DDBJ whole genome shotgun (WGS) entry which is preliminary data.</text>
</comment>
<name>A0A9Q3HY01_9BASI</name>
<feature type="transmembrane region" description="Helical" evidence="10">
    <location>
        <begin position="244"/>
        <end position="268"/>
    </location>
</feature>
<evidence type="ECO:0000313" key="13">
    <source>
        <dbReference type="Proteomes" id="UP000765509"/>
    </source>
</evidence>
<keyword evidence="9 10" id="KW-0472">Membrane</keyword>
<sequence length="556" mass="62008">MIAFNGPRSVSLACIRRHWRLKNLPFFNDAQRFLSRLFSPARILDVWSLASVRTPSAPFLRAYEVYTGAAETESITDSIMIDQLPRKDPTSSSIEKSASETHLEPKPPPERPVVSRLELWSYYLYYNGNNGVGPMNYSFTLFQALTTAAGYDPERGPGSSCAAEKCVVPFGGNGKTRSVSSVVLIANGISFAIMTALFTTLGPAADYRNFGRWLLLGLTVACWAAQFASLALTSPSRWGMSMMLYIISFVTYGATLVFYAAQFPIVALNTPTSRCLKTDLQTGKLSDTDYHLQLSLEKSRISNISTMHSNIGFLVVAILNLSVLLPLAQHPLVNNYTIALTTAYWVLTGIWWFVFQKSRPGPALPTGQNYLTVGWSELYASFKQAKKLRNTFAYLVAFFLLADGLNTTGTLISIIQSNAVQFSFLQNTYFGIAQATTSIISTAGFWYIQKAWKVKTKNMFIVTNLVTVLIPFWGMMGIWTKVIGFHNKWEFWAYNVIFGLFQAPYYAYSQTIMAELSPPGQENMFFGLFGFSNRAASIIGPNVIQSIIDKTNNNWL</sequence>
<dbReference type="AlphaFoldDB" id="A0A9Q3HY01"/>
<dbReference type="InterPro" id="IPR044738">
    <property type="entry name" value="Atg22"/>
</dbReference>
<comment type="similarity">
    <text evidence="2 10">Belongs to the ATG22 family.</text>
</comment>
<gene>
    <name evidence="12" type="ORF">O181_058590</name>
</gene>
<reference evidence="12" key="1">
    <citation type="submission" date="2021-03" db="EMBL/GenBank/DDBJ databases">
        <title>Draft genome sequence of rust myrtle Austropuccinia psidii MF-1, a brazilian biotype.</title>
        <authorList>
            <person name="Quecine M.C."/>
            <person name="Pachon D.M.R."/>
            <person name="Bonatelli M.L."/>
            <person name="Correr F.H."/>
            <person name="Franceschini L.M."/>
            <person name="Leite T.F."/>
            <person name="Margarido G.R.A."/>
            <person name="Almeida C.A."/>
            <person name="Ferrarezi J.A."/>
            <person name="Labate C.A."/>
        </authorList>
    </citation>
    <scope>NUCLEOTIDE SEQUENCE</scope>
    <source>
        <strain evidence="12">MF-1</strain>
    </source>
</reference>
<evidence type="ECO:0000256" key="5">
    <source>
        <dbReference type="ARBA" id="ARBA00022692"/>
    </source>
</evidence>
<protein>
    <recommendedName>
        <fullName evidence="10">Autophagy-related protein</fullName>
    </recommendedName>
</protein>
<comment type="function">
    <text evidence="10">Vacuolar effluxer which mediate the efflux of amino acids resulting from autophagic degradation. The release of autophagic amino acids allows the maintenance of protein synthesis and viability during nitrogen starvation.</text>
</comment>
<evidence type="ECO:0000256" key="4">
    <source>
        <dbReference type="ARBA" id="ARBA00022554"/>
    </source>
</evidence>
<comment type="subcellular location">
    <subcellularLocation>
        <location evidence="1 10">Vacuole membrane</location>
        <topology evidence="1 10">Multi-pass membrane protein</topology>
    </subcellularLocation>
</comment>
<evidence type="ECO:0000256" key="11">
    <source>
        <dbReference type="SAM" id="MobiDB-lite"/>
    </source>
</evidence>
<feature type="transmembrane region" description="Helical" evidence="10">
    <location>
        <begin position="335"/>
        <end position="355"/>
    </location>
</feature>
<evidence type="ECO:0000256" key="9">
    <source>
        <dbReference type="ARBA" id="ARBA00023136"/>
    </source>
</evidence>
<dbReference type="Gene3D" id="1.20.1250.20">
    <property type="entry name" value="MFS general substrate transporter like domains"/>
    <property type="match status" value="1"/>
</dbReference>
<keyword evidence="5 10" id="KW-0812">Transmembrane</keyword>
<dbReference type="GO" id="GO:0032974">
    <property type="term" value="P:amino acid transmembrane export from vacuole"/>
    <property type="evidence" value="ECO:0007669"/>
    <property type="project" value="InterPro"/>
</dbReference>
<feature type="transmembrane region" description="Helical" evidence="10">
    <location>
        <begin position="460"/>
        <end position="479"/>
    </location>
</feature>
<evidence type="ECO:0000256" key="7">
    <source>
        <dbReference type="ARBA" id="ARBA00022989"/>
    </source>
</evidence>
<dbReference type="GO" id="GO:0005774">
    <property type="term" value="C:vacuolar membrane"/>
    <property type="evidence" value="ECO:0007669"/>
    <property type="project" value="UniProtKB-SubCell"/>
</dbReference>
<keyword evidence="4 10" id="KW-0926">Vacuole</keyword>
<feature type="transmembrane region" description="Helical" evidence="10">
    <location>
        <begin position="310"/>
        <end position="329"/>
    </location>
</feature>
<feature type="transmembrane region" description="Helical" evidence="10">
    <location>
        <begin position="182"/>
        <end position="201"/>
    </location>
</feature>
<dbReference type="PANTHER" id="PTHR23519:SF4">
    <property type="entry name" value="AUTOPHAGY-RELATED PROTEIN"/>
    <property type="match status" value="1"/>
</dbReference>